<evidence type="ECO:0000313" key="3">
    <source>
        <dbReference type="EMBL" id="KAF2640131.1"/>
    </source>
</evidence>
<keyword evidence="4" id="KW-1185">Reference proteome</keyword>
<evidence type="ECO:0000256" key="1">
    <source>
        <dbReference type="ARBA" id="ARBA00004123"/>
    </source>
</evidence>
<name>A0A6A6RZB2_9PLEO</name>
<dbReference type="Proteomes" id="UP000799753">
    <property type="component" value="Unassembled WGS sequence"/>
</dbReference>
<dbReference type="GO" id="GO:0005634">
    <property type="term" value="C:nucleus"/>
    <property type="evidence" value="ECO:0007669"/>
    <property type="project" value="UniProtKB-SubCell"/>
</dbReference>
<sequence>MVEPTNEQPASYPSCPWPAAENFDLSFSDIGLELPWHILPNFEMQGSNESLNFAQDIENTAQAHNLPFHLDLEKFLLSSPTTPVVEIPTRAFGPHTEEADSLEKVSSLFHQQTCQILSIYDEPSKNPWSTLIWPMVKDSKALFHAVAAMTCLQLSKSEPAMRERGLAHIQKSMKALKVELNSGMMQIEAALASTIALGFAETWDFQKASTGRDHIKGARILLQQSLSNRMLTQPTGEASARLRFLANTWIYMDVIARLTSDCGSPLNSELLSLFGTFEPYSCTDELDPLMGYASTLFPIIGRVGDLVSLVRARCAKRNSPVIVSRAIELRKAIESWTPAVDLEKVENPTSNMSDAIQTAEAYRWCTYLYLQQAVPELPNLSSLGEIGQKTLVYLATISSTSHTTIVHTYPLMVAGSEAVEEEDRDFVRGRWQLMSKRMVTGIVDRCLQITEEVWRRRDSYLAELNARPITTRDSPTDGSEVVVEFDMNEGSPQAKAGTRKPLMQSQFPISAAFKKGVDALTRSGNVEYTVQGKLHFLGVMKDWGWEVMLG</sequence>
<dbReference type="GO" id="GO:0045944">
    <property type="term" value="P:positive regulation of transcription by RNA polymerase II"/>
    <property type="evidence" value="ECO:0007669"/>
    <property type="project" value="TreeGrafter"/>
</dbReference>
<keyword evidence="2" id="KW-0539">Nucleus</keyword>
<dbReference type="EMBL" id="MU006785">
    <property type="protein sequence ID" value="KAF2640131.1"/>
    <property type="molecule type" value="Genomic_DNA"/>
</dbReference>
<dbReference type="GO" id="GO:0000976">
    <property type="term" value="F:transcription cis-regulatory region binding"/>
    <property type="evidence" value="ECO:0007669"/>
    <property type="project" value="TreeGrafter"/>
</dbReference>
<proteinExistence type="predicted"/>
<dbReference type="Pfam" id="PF11951">
    <property type="entry name" value="Fungal_trans_2"/>
    <property type="match status" value="1"/>
</dbReference>
<evidence type="ECO:0008006" key="5">
    <source>
        <dbReference type="Google" id="ProtNLM"/>
    </source>
</evidence>
<gene>
    <name evidence="3" type="ORF">P280DRAFT_518555</name>
</gene>
<dbReference type="PANTHER" id="PTHR37534">
    <property type="entry name" value="TRANSCRIPTIONAL ACTIVATOR PROTEIN UGA3"/>
    <property type="match status" value="1"/>
</dbReference>
<evidence type="ECO:0000256" key="2">
    <source>
        <dbReference type="ARBA" id="ARBA00023242"/>
    </source>
</evidence>
<protein>
    <recommendedName>
        <fullName evidence="5">Transcription factor domain-containing protein</fullName>
    </recommendedName>
</protein>
<comment type="subcellular location">
    <subcellularLocation>
        <location evidence="1">Nucleus</location>
    </subcellularLocation>
</comment>
<reference evidence="3" key="1">
    <citation type="journal article" date="2020" name="Stud. Mycol.">
        <title>101 Dothideomycetes genomes: a test case for predicting lifestyles and emergence of pathogens.</title>
        <authorList>
            <person name="Haridas S."/>
            <person name="Albert R."/>
            <person name="Binder M."/>
            <person name="Bloem J."/>
            <person name="Labutti K."/>
            <person name="Salamov A."/>
            <person name="Andreopoulos B."/>
            <person name="Baker S."/>
            <person name="Barry K."/>
            <person name="Bills G."/>
            <person name="Bluhm B."/>
            <person name="Cannon C."/>
            <person name="Castanera R."/>
            <person name="Culley D."/>
            <person name="Daum C."/>
            <person name="Ezra D."/>
            <person name="Gonzalez J."/>
            <person name="Henrissat B."/>
            <person name="Kuo A."/>
            <person name="Liang C."/>
            <person name="Lipzen A."/>
            <person name="Lutzoni F."/>
            <person name="Magnuson J."/>
            <person name="Mondo S."/>
            <person name="Nolan M."/>
            <person name="Ohm R."/>
            <person name="Pangilinan J."/>
            <person name="Park H.-J."/>
            <person name="Ramirez L."/>
            <person name="Alfaro M."/>
            <person name="Sun H."/>
            <person name="Tritt A."/>
            <person name="Yoshinaga Y."/>
            <person name="Zwiers L.-H."/>
            <person name="Turgeon B."/>
            <person name="Goodwin S."/>
            <person name="Spatafora J."/>
            <person name="Crous P."/>
            <person name="Grigoriev I."/>
        </authorList>
    </citation>
    <scope>NUCLEOTIDE SEQUENCE</scope>
    <source>
        <strain evidence="3">CBS 473.64</strain>
    </source>
</reference>
<organism evidence="3 4">
    <name type="scientific">Massarina eburnea CBS 473.64</name>
    <dbReference type="NCBI Taxonomy" id="1395130"/>
    <lineage>
        <taxon>Eukaryota</taxon>
        <taxon>Fungi</taxon>
        <taxon>Dikarya</taxon>
        <taxon>Ascomycota</taxon>
        <taxon>Pezizomycotina</taxon>
        <taxon>Dothideomycetes</taxon>
        <taxon>Pleosporomycetidae</taxon>
        <taxon>Pleosporales</taxon>
        <taxon>Massarineae</taxon>
        <taxon>Massarinaceae</taxon>
        <taxon>Massarina</taxon>
    </lineage>
</organism>
<dbReference type="OrthoDB" id="3886144at2759"/>
<accession>A0A6A6RZB2</accession>
<dbReference type="PANTHER" id="PTHR37534:SF47">
    <property type="entry name" value="ZN(2)-C6 FUNGAL-TYPE DOMAIN-CONTAINING PROTEIN"/>
    <property type="match status" value="1"/>
</dbReference>
<dbReference type="AlphaFoldDB" id="A0A6A6RZB2"/>
<dbReference type="GO" id="GO:0003700">
    <property type="term" value="F:DNA-binding transcription factor activity"/>
    <property type="evidence" value="ECO:0007669"/>
    <property type="project" value="TreeGrafter"/>
</dbReference>
<evidence type="ECO:0000313" key="4">
    <source>
        <dbReference type="Proteomes" id="UP000799753"/>
    </source>
</evidence>
<dbReference type="InterPro" id="IPR021858">
    <property type="entry name" value="Fun_TF"/>
</dbReference>